<dbReference type="Gene3D" id="1.20.1560.10">
    <property type="entry name" value="ABC transporter type 1, transmembrane domain"/>
    <property type="match status" value="1"/>
</dbReference>
<organism evidence="11 12">
    <name type="scientific">Staphylococcus marylandisciuri</name>
    <dbReference type="NCBI Taxonomy" id="2981529"/>
    <lineage>
        <taxon>Bacteria</taxon>
        <taxon>Bacillati</taxon>
        <taxon>Bacillota</taxon>
        <taxon>Bacilli</taxon>
        <taxon>Bacillales</taxon>
        <taxon>Staphylococcaceae</taxon>
        <taxon>Staphylococcus</taxon>
    </lineage>
</organism>
<evidence type="ECO:0000259" key="10">
    <source>
        <dbReference type="PROSITE" id="PS50929"/>
    </source>
</evidence>
<evidence type="ECO:0000313" key="11">
    <source>
        <dbReference type="EMBL" id="MCU5746969.1"/>
    </source>
</evidence>
<feature type="transmembrane region" description="Helical" evidence="8">
    <location>
        <begin position="20"/>
        <end position="41"/>
    </location>
</feature>
<comment type="function">
    <text evidence="7">May be involved in multidrug export. Transmembrane domains (TMD) form a pore in the cell membrane and the ATP-binding domain (NBD) is responsible for energy generation.</text>
</comment>
<dbReference type="InterPro" id="IPR011527">
    <property type="entry name" value="ABC1_TM_dom"/>
</dbReference>
<dbReference type="InterPro" id="IPR036640">
    <property type="entry name" value="ABC1_TM_sf"/>
</dbReference>
<dbReference type="InterPro" id="IPR039421">
    <property type="entry name" value="Type_1_exporter"/>
</dbReference>
<dbReference type="PROSITE" id="PS50893">
    <property type="entry name" value="ABC_TRANSPORTER_2"/>
    <property type="match status" value="1"/>
</dbReference>
<proteinExistence type="predicted"/>
<dbReference type="PANTHER" id="PTHR24221:SF524">
    <property type="entry name" value="MULTIDRUG RESISTANCE ABC TRANSPORTER ATP-BINDING_PERMEASE PROTEIN BMRA"/>
    <property type="match status" value="1"/>
</dbReference>
<dbReference type="SMART" id="SM00382">
    <property type="entry name" value="AAA"/>
    <property type="match status" value="1"/>
</dbReference>
<comment type="subcellular location">
    <subcellularLocation>
        <location evidence="1">Cell membrane</location>
        <topology evidence="1">Multi-pass membrane protein</topology>
    </subcellularLocation>
</comment>
<protein>
    <submittedName>
        <fullName evidence="11">ABC transporter ATP-binding protein/permease</fullName>
    </submittedName>
</protein>
<dbReference type="Pfam" id="PF00664">
    <property type="entry name" value="ABC_membrane"/>
    <property type="match status" value="1"/>
</dbReference>
<dbReference type="SUPFAM" id="SSF52540">
    <property type="entry name" value="P-loop containing nucleoside triphosphate hydrolases"/>
    <property type="match status" value="1"/>
</dbReference>
<feature type="domain" description="ABC transporter" evidence="9">
    <location>
        <begin position="333"/>
        <end position="568"/>
    </location>
</feature>
<reference evidence="11 12" key="1">
    <citation type="journal article" date="2023" name="Int. J. Syst. Evol. Microbiol.">
        <title>Streptococcus sciuri sp. nov., Staphylococcus marylandisciuri sp. nov. and Staphylococcus americanisciuri sp. nov., isolated from faeces of eastern grey squirrel (Sciurus carolinensis).</title>
        <authorList>
            <person name="Volokhov D.V."/>
            <person name="Zagorodnyaya T.A."/>
            <person name="Furtak V.A."/>
            <person name="Nattanmai G."/>
            <person name="Randall L."/>
            <person name="Jose S."/>
            <person name="Gao Y."/>
            <person name="Eisenberg T."/>
            <person name="Delmonte P."/>
            <person name="Blom J."/>
            <person name="Mitchell K.K."/>
        </authorList>
    </citation>
    <scope>NUCLEOTIDE SEQUENCE [LARGE SCALE GENOMIC DNA]</scope>
    <source>
        <strain evidence="11 12">SQ8-PEA</strain>
    </source>
</reference>
<dbReference type="InterPro" id="IPR027417">
    <property type="entry name" value="P-loop_NTPase"/>
</dbReference>
<dbReference type="PROSITE" id="PS50929">
    <property type="entry name" value="ABC_TM1F"/>
    <property type="match status" value="1"/>
</dbReference>
<evidence type="ECO:0000256" key="7">
    <source>
        <dbReference type="ARBA" id="ARBA00025074"/>
    </source>
</evidence>
<evidence type="ECO:0000256" key="8">
    <source>
        <dbReference type="SAM" id="Phobius"/>
    </source>
</evidence>
<name>A0ABT2QSK0_9STAP</name>
<feature type="transmembrane region" description="Helical" evidence="8">
    <location>
        <begin position="159"/>
        <end position="176"/>
    </location>
</feature>
<evidence type="ECO:0000256" key="3">
    <source>
        <dbReference type="ARBA" id="ARBA00022741"/>
    </source>
</evidence>
<dbReference type="EMBL" id="JAOPKZ010000017">
    <property type="protein sequence ID" value="MCU5746969.1"/>
    <property type="molecule type" value="Genomic_DNA"/>
</dbReference>
<evidence type="ECO:0000259" key="9">
    <source>
        <dbReference type="PROSITE" id="PS50893"/>
    </source>
</evidence>
<evidence type="ECO:0000256" key="4">
    <source>
        <dbReference type="ARBA" id="ARBA00022840"/>
    </source>
</evidence>
<dbReference type="GO" id="GO:0005524">
    <property type="term" value="F:ATP binding"/>
    <property type="evidence" value="ECO:0007669"/>
    <property type="project" value="UniProtKB-KW"/>
</dbReference>
<comment type="caution">
    <text evidence="11">The sequence shown here is derived from an EMBL/GenBank/DDBJ whole genome shotgun (WGS) entry which is preliminary data.</text>
</comment>
<dbReference type="Pfam" id="PF00005">
    <property type="entry name" value="ABC_tran"/>
    <property type="match status" value="1"/>
</dbReference>
<evidence type="ECO:0000256" key="2">
    <source>
        <dbReference type="ARBA" id="ARBA00022692"/>
    </source>
</evidence>
<dbReference type="InterPro" id="IPR003439">
    <property type="entry name" value="ABC_transporter-like_ATP-bd"/>
</dbReference>
<dbReference type="InterPro" id="IPR017871">
    <property type="entry name" value="ABC_transporter-like_CS"/>
</dbReference>
<dbReference type="SUPFAM" id="SSF90123">
    <property type="entry name" value="ABC transporter transmembrane region"/>
    <property type="match status" value="1"/>
</dbReference>
<keyword evidence="2 8" id="KW-0812">Transmembrane</keyword>
<feature type="transmembrane region" description="Helical" evidence="8">
    <location>
        <begin position="268"/>
        <end position="285"/>
    </location>
</feature>
<dbReference type="InterPro" id="IPR003593">
    <property type="entry name" value="AAA+_ATPase"/>
</dbReference>
<feature type="transmembrane region" description="Helical" evidence="8">
    <location>
        <begin position="53"/>
        <end position="71"/>
    </location>
</feature>
<accession>A0ABT2QSK0</accession>
<evidence type="ECO:0000256" key="6">
    <source>
        <dbReference type="ARBA" id="ARBA00023136"/>
    </source>
</evidence>
<dbReference type="RefSeq" id="WP_262856671.1">
    <property type="nucleotide sequence ID" value="NZ_JAOPKZ010000017.1"/>
</dbReference>
<feature type="transmembrane region" description="Helical" evidence="8">
    <location>
        <begin position="237"/>
        <end position="262"/>
    </location>
</feature>
<dbReference type="PROSITE" id="PS00211">
    <property type="entry name" value="ABC_TRANSPORTER_1"/>
    <property type="match status" value="1"/>
</dbReference>
<keyword evidence="12" id="KW-1185">Reference proteome</keyword>
<dbReference type="CDD" id="cd18551">
    <property type="entry name" value="ABC_6TM_LmrA_like"/>
    <property type="match status" value="1"/>
</dbReference>
<keyword evidence="3" id="KW-0547">Nucleotide-binding</keyword>
<dbReference type="PANTHER" id="PTHR24221">
    <property type="entry name" value="ATP-BINDING CASSETTE SUB-FAMILY B"/>
    <property type="match status" value="1"/>
</dbReference>
<feature type="domain" description="ABC transmembrane type-1" evidence="10">
    <location>
        <begin position="21"/>
        <end position="300"/>
    </location>
</feature>
<evidence type="ECO:0000256" key="5">
    <source>
        <dbReference type="ARBA" id="ARBA00022989"/>
    </source>
</evidence>
<evidence type="ECO:0000256" key="1">
    <source>
        <dbReference type="ARBA" id="ARBA00004651"/>
    </source>
</evidence>
<keyword evidence="5 8" id="KW-1133">Transmembrane helix</keyword>
<gene>
    <name evidence="11" type="ORF">N9R04_09795</name>
</gene>
<evidence type="ECO:0000313" key="12">
    <source>
        <dbReference type="Proteomes" id="UP001209553"/>
    </source>
</evidence>
<keyword evidence="6 8" id="KW-0472">Membrane</keyword>
<sequence length="570" mass="64585">MNVYKIFKLTINNKKKKMYLALIIILSLFFTIASLYFPILIRNIINQLENNQINTLIVVSLVLFLILRSLIEGVNEYIISKFGNIIIKDLQQNIYNRIINYPTYFFDMYKSGELSSRLVNDTEVIKDLITFHIPKVINGIIMIIGAIVLIALLDWKLTIVILLIAPLIFGIILPMMKKLENTGEIQQYEVSKFISKTQETFKNIKMVKASTAEDAEKRIISKHINNLFNVNLYESKVMALISPLVNFLLILGLLVIVGYGAFRIQNGTLALGTLIAFIIYSFQLMTPMSSISSFIGEYHKANGAFKSLTKIINEAEERKIDECEFDFKLNSNISFNNVTMEFNGKKILDDISFKLSKGKTLTIIGPSGSGKTTLLNTLEKFYNITKGSITIDGININKISTNSLRKNIGLVSQDIPIISGTIKDNLLYGLREDKITIDKMQKSLDFSMLNKLVTSQIENLNRDVGEGGNKLSGGEKQKLNLARLFLKNPSLILLDEATSNLDNESKSEILKSISELTQYRTTLKITHNVQELCEDEEILFIENGKMLFKGSHGELLKNNERYKKFIKVMS</sequence>
<dbReference type="Gene3D" id="3.40.50.300">
    <property type="entry name" value="P-loop containing nucleotide triphosphate hydrolases"/>
    <property type="match status" value="1"/>
</dbReference>
<keyword evidence="4 11" id="KW-0067">ATP-binding</keyword>
<feature type="transmembrane region" description="Helical" evidence="8">
    <location>
        <begin position="136"/>
        <end position="153"/>
    </location>
</feature>
<dbReference type="Proteomes" id="UP001209553">
    <property type="component" value="Unassembled WGS sequence"/>
</dbReference>